<feature type="chain" id="PRO_5030056598" evidence="1">
    <location>
        <begin position="20"/>
        <end position="440"/>
    </location>
</feature>
<evidence type="ECO:0000259" key="2">
    <source>
        <dbReference type="Pfam" id="PF16408"/>
    </source>
</evidence>
<evidence type="ECO:0000259" key="4">
    <source>
        <dbReference type="Pfam" id="PF17165"/>
    </source>
</evidence>
<dbReference type="Pfam" id="PF17165">
    <property type="entry name" value="DUF5121"/>
    <property type="match status" value="1"/>
</dbReference>
<name>A0A2T0XCH8_9BACT</name>
<protein>
    <submittedName>
        <fullName evidence="5">Uncharacterized protein DUF5016</fullName>
    </submittedName>
</protein>
<evidence type="ECO:0000313" key="5">
    <source>
        <dbReference type="EMBL" id="RCW33249.1"/>
    </source>
</evidence>
<evidence type="ECO:0000259" key="3">
    <source>
        <dbReference type="Pfam" id="PF17163"/>
    </source>
</evidence>
<accession>A0A2T0XCH8</accession>
<dbReference type="PROSITE" id="PS51257">
    <property type="entry name" value="PROKAR_LIPOPROTEIN"/>
    <property type="match status" value="1"/>
</dbReference>
<comment type="caution">
    <text evidence="5">The sequence shown here is derived from an EMBL/GenBank/DDBJ whole genome shotgun (WGS) entry which is preliminary data.</text>
</comment>
<dbReference type="InterPro" id="IPR032184">
    <property type="entry name" value="DUF5016"/>
</dbReference>
<sequence>MKRKYLFFSILFVFLGFVACEDDETVVGDPELTVQTNITAAHFGDSIPFAAAVSDDEVPLSTLKAQLFFGDEMVEETVIRTKTNGEYSGKIYVPFHKDIPNGTGRLKFIVQNIEFAIEEETFEVALSRPDYPSVTLVTAEGDYLMEKVDAHRYAVTANFPQKVKGYIKAPAITEDGNEMIFGWASGEITEGTYAEITFSSYAAGEYEIFFNTLTYQAGPFISLEFAGHEMTMIDDENFKVEADLEKEQVIEVDGIANLDEWWIDEDFFANNGDGTLTFKAISGKYRVIANFTHEYFVVEAMSGNDLATLQSDGSGALWIIGDGIGKPSLDNQVGWNTDKALCMAPISEKVYRVTVVGGESIDANSINFKFFHQKGWGGEYTNAALSTTSDIVLVGDGENGRDPGNLGLVEGVTLTQGATYVFEVDITAGLENAVLSVTQE</sequence>
<gene>
    <name evidence="5" type="ORF">DFO77_11314</name>
</gene>
<evidence type="ECO:0000313" key="6">
    <source>
        <dbReference type="Proteomes" id="UP000252733"/>
    </source>
</evidence>
<dbReference type="InterPro" id="IPR033429">
    <property type="entry name" value="DUF5125"/>
</dbReference>
<dbReference type="AlphaFoldDB" id="A0A2T0XCH8"/>
<dbReference type="Pfam" id="PF17163">
    <property type="entry name" value="DUF5125"/>
    <property type="match status" value="1"/>
</dbReference>
<keyword evidence="6" id="KW-1185">Reference proteome</keyword>
<feature type="domain" description="DUF5125" evidence="3">
    <location>
        <begin position="123"/>
        <end position="306"/>
    </location>
</feature>
<reference evidence="5 6" key="1">
    <citation type="submission" date="2018-07" db="EMBL/GenBank/DDBJ databases">
        <title>Freshwater and sediment microbial communities from various areas in North America, analyzing microbe dynamics in response to fracking.</title>
        <authorList>
            <person name="Lamendella R."/>
        </authorList>
    </citation>
    <scope>NUCLEOTIDE SEQUENCE [LARGE SCALE GENOMIC DNA]</scope>
    <source>
        <strain evidence="5 6">160A</strain>
    </source>
</reference>
<feature type="domain" description="DUF5121" evidence="4">
    <location>
        <begin position="312"/>
        <end position="427"/>
    </location>
</feature>
<evidence type="ECO:0000256" key="1">
    <source>
        <dbReference type="SAM" id="SignalP"/>
    </source>
</evidence>
<proteinExistence type="predicted"/>
<dbReference type="RefSeq" id="WP_106153903.1">
    <property type="nucleotide sequence ID" value="NZ_PVTS01000014.1"/>
</dbReference>
<dbReference type="InterPro" id="IPR033430">
    <property type="entry name" value="DUF5121"/>
</dbReference>
<keyword evidence="1" id="KW-0732">Signal</keyword>
<organism evidence="5 6">
    <name type="scientific">Marinilabilia salmonicolor</name>
    <dbReference type="NCBI Taxonomy" id="989"/>
    <lineage>
        <taxon>Bacteria</taxon>
        <taxon>Pseudomonadati</taxon>
        <taxon>Bacteroidota</taxon>
        <taxon>Bacteroidia</taxon>
        <taxon>Marinilabiliales</taxon>
        <taxon>Marinilabiliaceae</taxon>
        <taxon>Marinilabilia</taxon>
    </lineage>
</organism>
<feature type="domain" description="DUF5016" evidence="2">
    <location>
        <begin position="11"/>
        <end position="117"/>
    </location>
</feature>
<dbReference type="OrthoDB" id="1004111at2"/>
<dbReference type="Pfam" id="PF16408">
    <property type="entry name" value="DUF5016"/>
    <property type="match status" value="1"/>
</dbReference>
<dbReference type="EMBL" id="QPIZ01000013">
    <property type="protein sequence ID" value="RCW33249.1"/>
    <property type="molecule type" value="Genomic_DNA"/>
</dbReference>
<dbReference type="Proteomes" id="UP000252733">
    <property type="component" value="Unassembled WGS sequence"/>
</dbReference>
<feature type="signal peptide" evidence="1">
    <location>
        <begin position="1"/>
        <end position="19"/>
    </location>
</feature>